<proteinExistence type="predicted"/>
<dbReference type="PANTHER" id="PTHR31424">
    <property type="entry name" value="PROTEIN CBG23806"/>
    <property type="match status" value="1"/>
</dbReference>
<protein>
    <submittedName>
        <fullName evidence="1">36392_t:CDS:1</fullName>
    </submittedName>
</protein>
<evidence type="ECO:0000313" key="2">
    <source>
        <dbReference type="Proteomes" id="UP000789901"/>
    </source>
</evidence>
<accession>A0ABN7WUK7</accession>
<gene>
    <name evidence="1" type="ORF">GMARGA_LOCUS35320</name>
</gene>
<comment type="caution">
    <text evidence="1">The sequence shown here is derived from an EMBL/GenBank/DDBJ whole genome shotgun (WGS) entry which is preliminary data.</text>
</comment>
<evidence type="ECO:0000313" key="1">
    <source>
        <dbReference type="EMBL" id="CAG8841242.1"/>
    </source>
</evidence>
<feature type="non-terminal residue" evidence="1">
    <location>
        <position position="1"/>
    </location>
</feature>
<keyword evidence="2" id="KW-1185">Reference proteome</keyword>
<reference evidence="1 2" key="1">
    <citation type="submission" date="2021-06" db="EMBL/GenBank/DDBJ databases">
        <authorList>
            <person name="Kallberg Y."/>
            <person name="Tangrot J."/>
            <person name="Rosling A."/>
        </authorList>
    </citation>
    <scope>NUCLEOTIDE SEQUENCE [LARGE SCALE GENOMIC DNA]</scope>
    <source>
        <strain evidence="1 2">120-4 pot B 10/14</strain>
    </source>
</reference>
<dbReference type="Proteomes" id="UP000789901">
    <property type="component" value="Unassembled WGS sequence"/>
</dbReference>
<name>A0ABN7WUK7_GIGMA</name>
<dbReference type="PANTHER" id="PTHR31424:SF5">
    <property type="entry name" value="APPLE DOMAIN-CONTAINING PROTEIN"/>
    <property type="match status" value="1"/>
</dbReference>
<feature type="non-terminal residue" evidence="1">
    <location>
        <position position="300"/>
    </location>
</feature>
<organism evidence="1 2">
    <name type="scientific">Gigaspora margarita</name>
    <dbReference type="NCBI Taxonomy" id="4874"/>
    <lineage>
        <taxon>Eukaryota</taxon>
        <taxon>Fungi</taxon>
        <taxon>Fungi incertae sedis</taxon>
        <taxon>Mucoromycota</taxon>
        <taxon>Glomeromycotina</taxon>
        <taxon>Glomeromycetes</taxon>
        <taxon>Diversisporales</taxon>
        <taxon>Gigasporaceae</taxon>
        <taxon>Gigaspora</taxon>
    </lineage>
</organism>
<sequence>QHVCSLTSMARQCYFNVFSEKQLLCKGDLRMIGFSTPISKEQRQELEEKYLCQTHYNHKVVNKNHYQQNNENLKVLAIVYTIDKEHISHNMYWAITKIKQDLPKEWAVSKIKQQIDNQMRQAIPIRTINLDINISQTTNSEINENVDINDPEIVEEVTKSIGKAAYRSLRDVLFYIIPSLIQKGVLQLSNPTLHIRISGDGRNVGKKVNHVMVTFALLNDLSTIYYSEKHYTLLIYPGIKKYETLKTVLSPLIQELNEIQSGYLDNEGCQWNICLYFLADWKFLAICLEHKAANAEDFCL</sequence>
<dbReference type="EMBL" id="CAJVQB010065276">
    <property type="protein sequence ID" value="CAG8841242.1"/>
    <property type="molecule type" value="Genomic_DNA"/>
</dbReference>